<name>A0A448WHC0_9PLAT</name>
<comment type="caution">
    <text evidence="3">The sequence shown here is derived from an EMBL/GenBank/DDBJ whole genome shotgun (WGS) entry which is preliminary data.</text>
</comment>
<accession>A0A448WHC0</accession>
<dbReference type="OrthoDB" id="10263633at2759"/>
<gene>
    <name evidence="3" type="ORF">PXEA_LOCUS5211</name>
</gene>
<organism evidence="3 4">
    <name type="scientific">Protopolystoma xenopodis</name>
    <dbReference type="NCBI Taxonomy" id="117903"/>
    <lineage>
        <taxon>Eukaryota</taxon>
        <taxon>Metazoa</taxon>
        <taxon>Spiralia</taxon>
        <taxon>Lophotrochozoa</taxon>
        <taxon>Platyhelminthes</taxon>
        <taxon>Monogenea</taxon>
        <taxon>Polyopisthocotylea</taxon>
        <taxon>Polystomatidea</taxon>
        <taxon>Polystomatidae</taxon>
        <taxon>Protopolystoma</taxon>
    </lineage>
</organism>
<keyword evidence="4" id="KW-1185">Reference proteome</keyword>
<keyword evidence="1" id="KW-0732">Signal</keyword>
<proteinExistence type="predicted"/>
<dbReference type="SUPFAM" id="SSF49478">
    <property type="entry name" value="Cna protein B-type domain"/>
    <property type="match status" value="1"/>
</dbReference>
<dbReference type="Pfam" id="PF22898">
    <property type="entry name" value="NOMO1-like_1st"/>
    <property type="match status" value="1"/>
</dbReference>
<dbReference type="AlphaFoldDB" id="A0A448WHC0"/>
<feature type="domain" description="NOMO-like N-terminal beta-sandwich" evidence="2">
    <location>
        <begin position="41"/>
        <end position="104"/>
    </location>
</feature>
<protein>
    <recommendedName>
        <fullName evidence="2">NOMO-like N-terminal beta-sandwich domain-containing protein</fullName>
    </recommendedName>
</protein>
<reference evidence="3" key="1">
    <citation type="submission" date="2018-11" db="EMBL/GenBank/DDBJ databases">
        <authorList>
            <consortium name="Pathogen Informatics"/>
        </authorList>
    </citation>
    <scope>NUCLEOTIDE SEQUENCE</scope>
</reference>
<evidence type="ECO:0000259" key="2">
    <source>
        <dbReference type="Pfam" id="PF22898"/>
    </source>
</evidence>
<dbReference type="InterPro" id="IPR055075">
    <property type="entry name" value="NOMO-like_N"/>
</dbReference>
<feature type="chain" id="PRO_5019232437" description="NOMO-like N-terminal beta-sandwich domain-containing protein" evidence="1">
    <location>
        <begin position="22"/>
        <end position="245"/>
    </location>
</feature>
<feature type="signal peptide" evidence="1">
    <location>
        <begin position="1"/>
        <end position="21"/>
    </location>
</feature>
<dbReference type="Proteomes" id="UP000784294">
    <property type="component" value="Unassembled WGS sequence"/>
</dbReference>
<evidence type="ECO:0000256" key="1">
    <source>
        <dbReference type="SAM" id="SignalP"/>
    </source>
</evidence>
<evidence type="ECO:0000313" key="3">
    <source>
        <dbReference type="EMBL" id="VEL11771.1"/>
    </source>
</evidence>
<evidence type="ECO:0000313" key="4">
    <source>
        <dbReference type="Proteomes" id="UP000784294"/>
    </source>
</evidence>
<sequence>MSLIAFNLYIVACIAFHNAGGQELDNVIACGGFINLGNTVDSQLTYEELKIELQIDKHDIIKEVAEVLPNGAYSVPVYDAGQYRIRLYAPSGWIFHPSEGHVVTAGLETGPAGLFVTLINTEPPGLNIKTQTKSKGLFLLTPVPSGHYTILVGDSSEDIHKTTRAISEGHFLRGTVRERQGPELFADLRVILFAANKQTASSYFAHISKPCSSASNSSLGDIPHQYHVPEEILNSATAICEVRIT</sequence>
<dbReference type="EMBL" id="CAAALY010012790">
    <property type="protein sequence ID" value="VEL11771.1"/>
    <property type="molecule type" value="Genomic_DNA"/>
</dbReference>